<keyword evidence="7" id="KW-0624">Polysaccharide degradation</keyword>
<dbReference type="Pfam" id="PF10503">
    <property type="entry name" value="Esterase_PHB"/>
    <property type="match status" value="1"/>
</dbReference>
<sequence>MRRNVLTVLAALLVLLAGALAGCSNETDPSSGTSSSSSSSGGGGGKASTAAPRDVDGIPTASGTTKQKLDVGTPGHREYLLHVPPGLAGGTWRNGRPAKPLPLVIALHGGAATMSMMESLSGFDPIADAKGFLVAYPDGFLTSWNAGDCCGPAKIGNIDDVGFLSKLIDRLNSAGLSDPGRVFVTGFSNGAGMAYRMACEAADKVAAIGVVEGALVTKCDPSRPVSAIVFHGTADRNVPFDGGGRRDINDDRPYPPVSYAMDFWRKHDGVPPLKPTALAARSGNLDCSSSGKDGVSLALCKVVGGGHAWPKSAAAVQWDFFADHGRS</sequence>
<keyword evidence="11" id="KW-1185">Reference proteome</keyword>
<dbReference type="InterPro" id="IPR010126">
    <property type="entry name" value="Esterase_phb"/>
</dbReference>
<feature type="chain" id="PRO_5038402854" description="Polyhydroxybutyrate depolymerase" evidence="9">
    <location>
        <begin position="22"/>
        <end position="327"/>
    </location>
</feature>
<dbReference type="EMBL" id="RFFG01000012">
    <property type="protein sequence ID" value="RMI45681.1"/>
    <property type="molecule type" value="Genomic_DNA"/>
</dbReference>
<accession>A0A3M2M853</accession>
<evidence type="ECO:0000256" key="2">
    <source>
        <dbReference type="ARBA" id="ARBA00022525"/>
    </source>
</evidence>
<evidence type="ECO:0000313" key="11">
    <source>
        <dbReference type="Proteomes" id="UP000282674"/>
    </source>
</evidence>
<keyword evidence="5" id="KW-0378">Hydrolase</keyword>
<evidence type="ECO:0000256" key="7">
    <source>
        <dbReference type="ARBA" id="ARBA00023326"/>
    </source>
</evidence>
<dbReference type="PROSITE" id="PS51257">
    <property type="entry name" value="PROKAR_LIPOPROTEIN"/>
    <property type="match status" value="1"/>
</dbReference>
<dbReference type="OrthoDB" id="9767239at2"/>
<dbReference type="InterPro" id="IPR043595">
    <property type="entry name" value="FaeB/C/D"/>
</dbReference>
<dbReference type="RefSeq" id="WP_122193830.1">
    <property type="nucleotide sequence ID" value="NZ_JBHSKC010000001.1"/>
</dbReference>
<comment type="caution">
    <text evidence="10">The sequence shown here is derived from an EMBL/GenBank/DDBJ whole genome shotgun (WGS) entry which is preliminary data.</text>
</comment>
<evidence type="ECO:0000256" key="8">
    <source>
        <dbReference type="SAM" id="MobiDB-lite"/>
    </source>
</evidence>
<gene>
    <name evidence="10" type="ORF">EBO15_08755</name>
</gene>
<feature type="signal peptide" evidence="9">
    <location>
        <begin position="1"/>
        <end position="21"/>
    </location>
</feature>
<keyword evidence="2" id="KW-0964">Secreted</keyword>
<organism evidence="10 11">
    <name type="scientific">Actinomadura harenae</name>
    <dbReference type="NCBI Taxonomy" id="2483351"/>
    <lineage>
        <taxon>Bacteria</taxon>
        <taxon>Bacillati</taxon>
        <taxon>Actinomycetota</taxon>
        <taxon>Actinomycetes</taxon>
        <taxon>Streptosporangiales</taxon>
        <taxon>Thermomonosporaceae</taxon>
        <taxon>Actinomadura</taxon>
    </lineage>
</organism>
<dbReference type="AlphaFoldDB" id="A0A3M2M853"/>
<name>A0A3M2M853_9ACTN</name>
<keyword evidence="6" id="KW-0119">Carbohydrate metabolism</keyword>
<reference evidence="10 11" key="1">
    <citation type="submission" date="2018-10" db="EMBL/GenBank/DDBJ databases">
        <title>Isolation from soil.</title>
        <authorList>
            <person name="Hu J."/>
        </authorList>
    </citation>
    <scope>NUCLEOTIDE SEQUENCE [LARGE SCALE GENOMIC DNA]</scope>
    <source>
        <strain evidence="10 11">NEAU-Ht49</strain>
    </source>
</reference>
<feature type="compositionally biased region" description="Low complexity" evidence="8">
    <location>
        <begin position="30"/>
        <end position="39"/>
    </location>
</feature>
<evidence type="ECO:0000256" key="6">
    <source>
        <dbReference type="ARBA" id="ARBA00023277"/>
    </source>
</evidence>
<dbReference type="InterPro" id="IPR029058">
    <property type="entry name" value="AB_hydrolase_fold"/>
</dbReference>
<comment type="subcellular location">
    <subcellularLocation>
        <location evidence="1">Secreted</location>
    </subcellularLocation>
</comment>
<evidence type="ECO:0000256" key="4">
    <source>
        <dbReference type="ARBA" id="ARBA00022729"/>
    </source>
</evidence>
<dbReference type="SUPFAM" id="SSF53474">
    <property type="entry name" value="alpha/beta-Hydrolases"/>
    <property type="match status" value="1"/>
</dbReference>
<keyword evidence="4 9" id="KW-0732">Signal</keyword>
<evidence type="ECO:0000256" key="3">
    <source>
        <dbReference type="ARBA" id="ARBA00022651"/>
    </source>
</evidence>
<dbReference type="PANTHER" id="PTHR38050:SF2">
    <property type="entry name" value="FERULOYL ESTERASE C-RELATED"/>
    <property type="match status" value="1"/>
</dbReference>
<dbReference type="Gene3D" id="3.40.50.1820">
    <property type="entry name" value="alpha/beta hydrolase"/>
    <property type="match status" value="1"/>
</dbReference>
<dbReference type="GO" id="GO:0030600">
    <property type="term" value="F:feruloyl esterase activity"/>
    <property type="evidence" value="ECO:0007669"/>
    <property type="project" value="InterPro"/>
</dbReference>
<dbReference type="GO" id="GO:0005576">
    <property type="term" value="C:extracellular region"/>
    <property type="evidence" value="ECO:0007669"/>
    <property type="project" value="UniProtKB-SubCell"/>
</dbReference>
<protein>
    <recommendedName>
        <fullName evidence="12">Polyhydroxybutyrate depolymerase</fullName>
    </recommendedName>
</protein>
<evidence type="ECO:0000256" key="9">
    <source>
        <dbReference type="SAM" id="SignalP"/>
    </source>
</evidence>
<dbReference type="PANTHER" id="PTHR38050">
    <property type="match status" value="1"/>
</dbReference>
<proteinExistence type="predicted"/>
<evidence type="ECO:0000256" key="5">
    <source>
        <dbReference type="ARBA" id="ARBA00022801"/>
    </source>
</evidence>
<keyword evidence="3" id="KW-0858">Xylan degradation</keyword>
<feature type="region of interest" description="Disordered" evidence="8">
    <location>
        <begin position="24"/>
        <end position="73"/>
    </location>
</feature>
<dbReference type="Proteomes" id="UP000282674">
    <property type="component" value="Unassembled WGS sequence"/>
</dbReference>
<evidence type="ECO:0008006" key="12">
    <source>
        <dbReference type="Google" id="ProtNLM"/>
    </source>
</evidence>
<evidence type="ECO:0000256" key="1">
    <source>
        <dbReference type="ARBA" id="ARBA00004613"/>
    </source>
</evidence>
<dbReference type="GO" id="GO:0045493">
    <property type="term" value="P:xylan catabolic process"/>
    <property type="evidence" value="ECO:0007669"/>
    <property type="project" value="UniProtKB-KW"/>
</dbReference>
<evidence type="ECO:0000313" key="10">
    <source>
        <dbReference type="EMBL" id="RMI45681.1"/>
    </source>
</evidence>